<proteinExistence type="predicted"/>
<feature type="non-terminal residue" evidence="1">
    <location>
        <position position="1"/>
    </location>
</feature>
<dbReference type="AlphaFoldDB" id="A0A2M7IPR6"/>
<protein>
    <submittedName>
        <fullName evidence="1">Uncharacterized protein</fullName>
    </submittedName>
</protein>
<evidence type="ECO:0000313" key="1">
    <source>
        <dbReference type="EMBL" id="PIW97336.1"/>
    </source>
</evidence>
<comment type="caution">
    <text evidence="1">The sequence shown here is derived from an EMBL/GenBank/DDBJ whole genome shotgun (WGS) entry which is preliminary data.</text>
</comment>
<name>A0A2M7IPR6_9BACT</name>
<reference evidence="2" key="1">
    <citation type="submission" date="2017-09" db="EMBL/GenBank/DDBJ databases">
        <title>Depth-based differentiation of microbial function through sediment-hosted aquifers and enrichment of novel symbionts in the deep terrestrial subsurface.</title>
        <authorList>
            <person name="Probst A.J."/>
            <person name="Ladd B."/>
            <person name="Jarett J.K."/>
            <person name="Geller-Mcgrath D.E."/>
            <person name="Sieber C.M.K."/>
            <person name="Emerson J.B."/>
            <person name="Anantharaman K."/>
            <person name="Thomas B.C."/>
            <person name="Malmstrom R."/>
            <person name="Stieglmeier M."/>
            <person name="Klingl A."/>
            <person name="Woyke T."/>
            <person name="Ryan C.M."/>
            <person name="Banfield J.F."/>
        </authorList>
    </citation>
    <scope>NUCLEOTIDE SEQUENCE [LARGE SCALE GENOMIC DNA]</scope>
</reference>
<evidence type="ECO:0000313" key="2">
    <source>
        <dbReference type="Proteomes" id="UP000230837"/>
    </source>
</evidence>
<sequence length="71" mass="8640">RVFSTKQRSILEHEITAIRKAKPRDLKIDQWLILFESFQNYVAEDKKNLVRGAEKRLKDQQRVLHKQHRTR</sequence>
<dbReference type="Proteomes" id="UP000230837">
    <property type="component" value="Unassembled WGS sequence"/>
</dbReference>
<dbReference type="EMBL" id="PFHR01000007">
    <property type="protein sequence ID" value="PIW97336.1"/>
    <property type="molecule type" value="Genomic_DNA"/>
</dbReference>
<gene>
    <name evidence="1" type="ORF">COZ82_00120</name>
</gene>
<accession>A0A2M7IPR6</accession>
<organism evidence="1 2">
    <name type="scientific">Candidatus Kaiserbacteria bacterium CG_4_8_14_3_um_filter_38_9</name>
    <dbReference type="NCBI Taxonomy" id="1974599"/>
    <lineage>
        <taxon>Bacteria</taxon>
        <taxon>Candidatus Kaiseribacteriota</taxon>
    </lineage>
</organism>